<name>A0AAV7QT61_PLEWA</name>
<comment type="caution">
    <text evidence="2">The sequence shown here is derived from an EMBL/GenBank/DDBJ whole genome shotgun (WGS) entry which is preliminary data.</text>
</comment>
<dbReference type="Proteomes" id="UP001066276">
    <property type="component" value="Chromosome 6"/>
</dbReference>
<dbReference type="AlphaFoldDB" id="A0AAV7QT61"/>
<sequence length="108" mass="11631">MQQHKREKGDDGSLPERKLSWEGPNGEGDGYHASVLWSLRGCSRLGRPTSRKSRGAALQVSRAAGTPGLLSARSGYWGRVALGPSRSGSAEPAGFIVRREERRDVPCG</sequence>
<protein>
    <submittedName>
        <fullName evidence="2">Uncharacterized protein</fullName>
    </submittedName>
</protein>
<evidence type="ECO:0000256" key="1">
    <source>
        <dbReference type="SAM" id="MobiDB-lite"/>
    </source>
</evidence>
<gene>
    <name evidence="2" type="ORF">NDU88_010004</name>
</gene>
<feature type="region of interest" description="Disordered" evidence="1">
    <location>
        <begin position="1"/>
        <end position="29"/>
    </location>
</feature>
<feature type="compositionally biased region" description="Basic and acidic residues" evidence="1">
    <location>
        <begin position="7"/>
        <end position="20"/>
    </location>
</feature>
<proteinExistence type="predicted"/>
<evidence type="ECO:0000313" key="2">
    <source>
        <dbReference type="EMBL" id="KAJ1143699.1"/>
    </source>
</evidence>
<organism evidence="2 3">
    <name type="scientific">Pleurodeles waltl</name>
    <name type="common">Iberian ribbed newt</name>
    <dbReference type="NCBI Taxonomy" id="8319"/>
    <lineage>
        <taxon>Eukaryota</taxon>
        <taxon>Metazoa</taxon>
        <taxon>Chordata</taxon>
        <taxon>Craniata</taxon>
        <taxon>Vertebrata</taxon>
        <taxon>Euteleostomi</taxon>
        <taxon>Amphibia</taxon>
        <taxon>Batrachia</taxon>
        <taxon>Caudata</taxon>
        <taxon>Salamandroidea</taxon>
        <taxon>Salamandridae</taxon>
        <taxon>Pleurodelinae</taxon>
        <taxon>Pleurodeles</taxon>
    </lineage>
</organism>
<keyword evidence="3" id="KW-1185">Reference proteome</keyword>
<evidence type="ECO:0000313" key="3">
    <source>
        <dbReference type="Proteomes" id="UP001066276"/>
    </source>
</evidence>
<accession>A0AAV7QT61</accession>
<reference evidence="2" key="1">
    <citation type="journal article" date="2022" name="bioRxiv">
        <title>Sequencing and chromosome-scale assembly of the giantPleurodeles waltlgenome.</title>
        <authorList>
            <person name="Brown T."/>
            <person name="Elewa A."/>
            <person name="Iarovenko S."/>
            <person name="Subramanian E."/>
            <person name="Araus A.J."/>
            <person name="Petzold A."/>
            <person name="Susuki M."/>
            <person name="Suzuki K.-i.T."/>
            <person name="Hayashi T."/>
            <person name="Toyoda A."/>
            <person name="Oliveira C."/>
            <person name="Osipova E."/>
            <person name="Leigh N.D."/>
            <person name="Simon A."/>
            <person name="Yun M.H."/>
        </authorList>
    </citation>
    <scope>NUCLEOTIDE SEQUENCE</scope>
    <source>
        <strain evidence="2">20211129_DDA</strain>
        <tissue evidence="2">Liver</tissue>
    </source>
</reference>
<feature type="region of interest" description="Disordered" evidence="1">
    <location>
        <begin position="46"/>
        <end position="65"/>
    </location>
</feature>
<dbReference type="EMBL" id="JANPWB010000010">
    <property type="protein sequence ID" value="KAJ1143699.1"/>
    <property type="molecule type" value="Genomic_DNA"/>
</dbReference>